<keyword evidence="1" id="KW-1133">Transmembrane helix</keyword>
<evidence type="ECO:0000313" key="2">
    <source>
        <dbReference type="EMBL" id="TCK83402.1"/>
    </source>
</evidence>
<feature type="transmembrane region" description="Helical" evidence="1">
    <location>
        <begin position="102"/>
        <end position="122"/>
    </location>
</feature>
<keyword evidence="1" id="KW-0812">Transmembrane</keyword>
<gene>
    <name evidence="2" type="ORF">C8N28_2003</name>
</gene>
<evidence type="ECO:0000256" key="1">
    <source>
        <dbReference type="SAM" id="Phobius"/>
    </source>
</evidence>
<keyword evidence="3" id="KW-1185">Reference proteome</keyword>
<feature type="transmembrane region" description="Helical" evidence="1">
    <location>
        <begin position="66"/>
        <end position="90"/>
    </location>
</feature>
<proteinExistence type="predicted"/>
<feature type="transmembrane region" description="Helical" evidence="1">
    <location>
        <begin position="37"/>
        <end position="59"/>
    </location>
</feature>
<evidence type="ECO:0008006" key="4">
    <source>
        <dbReference type="Google" id="ProtNLM"/>
    </source>
</evidence>
<protein>
    <recommendedName>
        <fullName evidence="4">ATP synthase protein I</fullName>
    </recommendedName>
</protein>
<comment type="caution">
    <text evidence="2">The sequence shown here is derived from an EMBL/GenBank/DDBJ whole genome shotgun (WGS) entry which is preliminary data.</text>
</comment>
<evidence type="ECO:0000313" key="3">
    <source>
        <dbReference type="Proteomes" id="UP000294616"/>
    </source>
</evidence>
<name>A0A4R1LWX1_9SPHI</name>
<keyword evidence="1" id="KW-0472">Membrane</keyword>
<organism evidence="2 3">
    <name type="scientific">Albibacterium bauzanense</name>
    <dbReference type="NCBI Taxonomy" id="653929"/>
    <lineage>
        <taxon>Bacteria</taxon>
        <taxon>Pseudomonadati</taxon>
        <taxon>Bacteroidota</taxon>
        <taxon>Sphingobacteriia</taxon>
        <taxon>Sphingobacteriales</taxon>
        <taxon>Sphingobacteriaceae</taxon>
        <taxon>Albibacterium</taxon>
    </lineage>
</organism>
<reference evidence="2 3" key="1">
    <citation type="submission" date="2019-03" db="EMBL/GenBank/DDBJ databases">
        <title>Genomic Encyclopedia of Archaeal and Bacterial Type Strains, Phase II (KMG-II): from individual species to whole genera.</title>
        <authorList>
            <person name="Goeker M."/>
        </authorList>
    </citation>
    <scope>NUCLEOTIDE SEQUENCE [LARGE SCALE GENOMIC DNA]</scope>
    <source>
        <strain evidence="2 3">DSM 22554</strain>
    </source>
</reference>
<accession>A0A4R1LWX1</accession>
<sequence>MSILKFLLLFSAFAGLIVILPYGVEYFFSISFLSKQFLFIAFFLFFLTIIVYIISYLGIKKGGQNSVLSVLGGLTVKMIFSLAMILLLFLKTTENQKVLAGNFFYIYFLFTLFEVICLLRNLRDQNKM</sequence>
<dbReference type="Proteomes" id="UP000294616">
    <property type="component" value="Unassembled WGS sequence"/>
</dbReference>
<dbReference type="AlphaFoldDB" id="A0A4R1LWX1"/>
<dbReference type="EMBL" id="SMGO01000002">
    <property type="protein sequence ID" value="TCK83402.1"/>
    <property type="molecule type" value="Genomic_DNA"/>
</dbReference>